<gene>
    <name evidence="1" type="ORF">METZ01_LOCUS303767</name>
</gene>
<name>A0A382MPI6_9ZZZZ</name>
<evidence type="ECO:0000313" key="1">
    <source>
        <dbReference type="EMBL" id="SVC50913.1"/>
    </source>
</evidence>
<dbReference type="AlphaFoldDB" id="A0A382MPI6"/>
<feature type="non-terminal residue" evidence="1">
    <location>
        <position position="41"/>
    </location>
</feature>
<organism evidence="1">
    <name type="scientific">marine metagenome</name>
    <dbReference type="NCBI Taxonomy" id="408172"/>
    <lineage>
        <taxon>unclassified sequences</taxon>
        <taxon>metagenomes</taxon>
        <taxon>ecological metagenomes</taxon>
    </lineage>
</organism>
<sequence length="41" mass="4484">MSNTPSEDRLTSQATVEGAEAVVQHMTNVRDHVGTLIFGQR</sequence>
<proteinExistence type="predicted"/>
<reference evidence="1" key="1">
    <citation type="submission" date="2018-05" db="EMBL/GenBank/DDBJ databases">
        <authorList>
            <person name="Lanie J.A."/>
            <person name="Ng W.-L."/>
            <person name="Kazmierczak K.M."/>
            <person name="Andrzejewski T.M."/>
            <person name="Davidsen T.M."/>
            <person name="Wayne K.J."/>
            <person name="Tettelin H."/>
            <person name="Glass J.I."/>
            <person name="Rusch D."/>
            <person name="Podicherti R."/>
            <person name="Tsui H.-C.T."/>
            <person name="Winkler M.E."/>
        </authorList>
    </citation>
    <scope>NUCLEOTIDE SEQUENCE</scope>
</reference>
<accession>A0A382MPI6</accession>
<protein>
    <submittedName>
        <fullName evidence="1">Uncharacterized protein</fullName>
    </submittedName>
</protein>
<dbReference type="EMBL" id="UINC01095102">
    <property type="protein sequence ID" value="SVC50913.1"/>
    <property type="molecule type" value="Genomic_DNA"/>
</dbReference>